<dbReference type="EMBL" id="BKBO01000004">
    <property type="protein sequence ID" value="GEQ48537.1"/>
    <property type="molecule type" value="Genomic_DNA"/>
</dbReference>
<dbReference type="Proteomes" id="UP000886607">
    <property type="component" value="Unassembled WGS sequence"/>
</dbReference>
<proteinExistence type="predicted"/>
<dbReference type="EMBL" id="BKBQ01000004">
    <property type="protein sequence ID" value="GEQ53519.1"/>
    <property type="molecule type" value="Genomic_DNA"/>
</dbReference>
<dbReference type="AlphaFoldDB" id="A0AAN4RJ56"/>
<dbReference type="InterPro" id="IPR014942">
    <property type="entry name" value="AbiEii"/>
</dbReference>
<dbReference type="RefSeq" id="WP_202583504.1">
    <property type="nucleotide sequence ID" value="NZ_BKBO01000004.1"/>
</dbReference>
<evidence type="ECO:0000313" key="1">
    <source>
        <dbReference type="EMBL" id="GEQ48537.1"/>
    </source>
</evidence>
<sequence>MLSEQKMKNLIDKKARETDLPKQQLYGLYALEQLLVKLNDSSYKDKLILKGGYLLATVYGLNNRVTRDLDITVRDTYLTEEMLINIADFVSTTDKNGEVHFELRGIRKTREEFDYNGYELKLLYKNGRTKFPISVDFTTGENLISIEEENSLPLMFEEEKKLNFPSYTIEQILTDKFYTIIAYGKYDDTNSRMKDYYDIYLLSTIGKNIDYYAINNGLSRIMKQRDEFIDNNEFENIISSLGKAKYQRSLWEKYKEVTPFARDLAFEDVINKLMVVSRDIISAKNINRHDTKLNKDK</sequence>
<evidence type="ECO:0000313" key="2">
    <source>
        <dbReference type="EMBL" id="GEQ53519.1"/>
    </source>
</evidence>
<comment type="caution">
    <text evidence="2">The sequence shown here is derived from an EMBL/GenBank/DDBJ whole genome shotgun (WGS) entry which is preliminary data.</text>
</comment>
<reference evidence="2" key="1">
    <citation type="submission" date="2019-08" db="EMBL/GenBank/DDBJ databases">
        <authorList>
            <person name="Ishikawa M."/>
            <person name="Suzuki T."/>
            <person name="Matsutani M."/>
        </authorList>
    </citation>
    <scope>NUCLEOTIDE SEQUENCE</scope>
    <source>
        <strain evidence="2">7C1</strain>
        <strain evidence="1">8C4</strain>
    </source>
</reference>
<dbReference type="Proteomes" id="UP000886597">
    <property type="component" value="Unassembled WGS sequence"/>
</dbReference>
<dbReference type="Gene3D" id="3.10.450.620">
    <property type="entry name" value="JHP933, nucleotidyltransferase-like core domain"/>
    <property type="match status" value="1"/>
</dbReference>
<accession>A0AAN4RJ56</accession>
<dbReference type="Pfam" id="PF08843">
    <property type="entry name" value="AbiEii"/>
    <property type="match status" value="1"/>
</dbReference>
<evidence type="ECO:0000313" key="3">
    <source>
        <dbReference type="Proteomes" id="UP000886597"/>
    </source>
</evidence>
<protein>
    <submittedName>
        <fullName evidence="2">Abortive infection protein</fullName>
    </submittedName>
</protein>
<organism evidence="2 3">
    <name type="scientific">Tetragenococcus koreensis</name>
    <dbReference type="NCBI Taxonomy" id="290335"/>
    <lineage>
        <taxon>Bacteria</taxon>
        <taxon>Bacillati</taxon>
        <taxon>Bacillota</taxon>
        <taxon>Bacilli</taxon>
        <taxon>Lactobacillales</taxon>
        <taxon>Enterococcaceae</taxon>
        <taxon>Tetragenococcus</taxon>
    </lineage>
</organism>
<reference evidence="2" key="2">
    <citation type="journal article" date="2020" name="Int. Dairy J.">
        <title>Lactic acid bacterial diversity in Brie cheese focusing on salt concentration and pH of isolation medium and characterisation of halophilic and alkaliphilic lactic acid bacterial isolates.</title>
        <authorList>
            <person name="Unno R."/>
            <person name="Matsutani M."/>
            <person name="Suzuki T."/>
            <person name="Kodama K."/>
            <person name="Matsushita H."/>
            <person name="Yamasato K."/>
            <person name="Koizumi Y."/>
            <person name="Ishikawa M."/>
        </authorList>
    </citation>
    <scope>NUCLEOTIDE SEQUENCE</scope>
    <source>
        <strain evidence="2">7C1</strain>
        <strain evidence="1">8C4</strain>
    </source>
</reference>
<evidence type="ECO:0000313" key="4">
    <source>
        <dbReference type="Proteomes" id="UP000886607"/>
    </source>
</evidence>
<name>A0AAN4RJ56_9ENTE</name>
<keyword evidence="4" id="KW-1185">Reference proteome</keyword>
<gene>
    <name evidence="1" type="ORF">TK11N_03890</name>
    <name evidence="2" type="ORF">TK2N_03630</name>
</gene>